<feature type="region of interest" description="Disordered" evidence="1">
    <location>
        <begin position="370"/>
        <end position="397"/>
    </location>
</feature>
<feature type="region of interest" description="Disordered" evidence="1">
    <location>
        <begin position="423"/>
        <end position="467"/>
    </location>
</feature>
<feature type="region of interest" description="Disordered" evidence="1">
    <location>
        <begin position="572"/>
        <end position="591"/>
    </location>
</feature>
<evidence type="ECO:0000313" key="4">
    <source>
        <dbReference type="EMBL" id="KAK2194269.1"/>
    </source>
</evidence>
<feature type="compositionally biased region" description="Polar residues" evidence="1">
    <location>
        <begin position="456"/>
        <end position="467"/>
    </location>
</feature>
<organism evidence="4 5">
    <name type="scientific">Ridgeia piscesae</name>
    <name type="common">Tubeworm</name>
    <dbReference type="NCBI Taxonomy" id="27915"/>
    <lineage>
        <taxon>Eukaryota</taxon>
        <taxon>Metazoa</taxon>
        <taxon>Spiralia</taxon>
        <taxon>Lophotrochozoa</taxon>
        <taxon>Annelida</taxon>
        <taxon>Polychaeta</taxon>
        <taxon>Sedentaria</taxon>
        <taxon>Canalipalpata</taxon>
        <taxon>Sabellida</taxon>
        <taxon>Siboglinidae</taxon>
        <taxon>Ridgeia</taxon>
    </lineage>
</organism>
<accession>A0AAD9PGK0</accession>
<feature type="chain" id="PRO_5042007843" evidence="3">
    <location>
        <begin position="17"/>
        <end position="591"/>
    </location>
</feature>
<feature type="transmembrane region" description="Helical" evidence="2">
    <location>
        <begin position="248"/>
        <end position="267"/>
    </location>
</feature>
<reference evidence="4" key="1">
    <citation type="journal article" date="2023" name="Mol. Biol. Evol.">
        <title>Third-Generation Sequencing Reveals the Adaptive Role of the Epigenome in Three Deep-Sea Polychaetes.</title>
        <authorList>
            <person name="Perez M."/>
            <person name="Aroh O."/>
            <person name="Sun Y."/>
            <person name="Lan Y."/>
            <person name="Juniper S.K."/>
            <person name="Young C.R."/>
            <person name="Angers B."/>
            <person name="Qian P.Y."/>
        </authorList>
    </citation>
    <scope>NUCLEOTIDE SEQUENCE</scope>
    <source>
        <strain evidence="4">R07B-5</strain>
    </source>
</reference>
<feature type="compositionally biased region" description="Polar residues" evidence="1">
    <location>
        <begin position="378"/>
        <end position="397"/>
    </location>
</feature>
<dbReference type="PANTHER" id="PTHR33538">
    <property type="entry name" value="PROTEIN GAMETE EXPRESSED 1"/>
    <property type="match status" value="1"/>
</dbReference>
<feature type="transmembrane region" description="Helical" evidence="2">
    <location>
        <begin position="279"/>
        <end position="299"/>
    </location>
</feature>
<protein>
    <submittedName>
        <fullName evidence="4">Uncharacterized protein</fullName>
    </submittedName>
</protein>
<evidence type="ECO:0000256" key="3">
    <source>
        <dbReference type="SAM" id="SignalP"/>
    </source>
</evidence>
<feature type="transmembrane region" description="Helical" evidence="2">
    <location>
        <begin position="319"/>
        <end position="343"/>
    </location>
</feature>
<keyword evidence="3" id="KW-0732">Signal</keyword>
<dbReference type="PANTHER" id="PTHR33538:SF2">
    <property type="entry name" value="PROTEIN GAMETE EXPRESSED 1"/>
    <property type="match status" value="1"/>
</dbReference>
<dbReference type="InterPro" id="IPR040346">
    <property type="entry name" value="GEX1/Brambleberry"/>
</dbReference>
<keyword evidence="5" id="KW-1185">Reference proteome</keyword>
<dbReference type="AlphaFoldDB" id="A0AAD9PGK0"/>
<feature type="signal peptide" evidence="3">
    <location>
        <begin position="1"/>
        <end position="16"/>
    </location>
</feature>
<keyword evidence="2" id="KW-0812">Transmembrane</keyword>
<proteinExistence type="predicted"/>
<feature type="region of interest" description="Disordered" evidence="1">
    <location>
        <begin position="507"/>
        <end position="526"/>
    </location>
</feature>
<name>A0AAD9PGK0_RIDPI</name>
<comment type="caution">
    <text evidence="4">The sequence shown here is derived from an EMBL/GenBank/DDBJ whole genome shotgun (WGS) entry which is preliminary data.</text>
</comment>
<keyword evidence="2" id="KW-1133">Transmembrane helix</keyword>
<feature type="compositionally biased region" description="Low complexity" evidence="1">
    <location>
        <begin position="423"/>
        <end position="438"/>
    </location>
</feature>
<gene>
    <name evidence="4" type="ORF">NP493_1g10009</name>
</gene>
<evidence type="ECO:0000256" key="1">
    <source>
        <dbReference type="SAM" id="MobiDB-lite"/>
    </source>
</evidence>
<dbReference type="EMBL" id="JAODUO010000001">
    <property type="protein sequence ID" value="KAK2194269.1"/>
    <property type="molecule type" value="Genomic_DNA"/>
</dbReference>
<sequence length="591" mass="66877">MAWACFKFVLVSFALNLNVYLHNKAVSCFTWTSDDTQLVADERYKLGKEKLNELRQLTTMPKYSQCWTQALDNLENGCQRLSDDTQHRMALQFANCFLLKTGRVTYPCEKTDEISKCTQNMPSEAYSTYSQFFTHTQNMCFFLQAQVWQEETGNTINRLSNTSATVTQQLQEASELQGKMLKDQNMSLENQGVLLNRGLELKKTLEESSIDVHRMLDDFKNSTKEQKIILFEVFDRMNSLQSLVMGEFTGFYSFIFYTLSILISYLLTSTPRTSGARFWLFVLMTLNIVFERLMVWWGGTVVDTVSQGTDSTTNKNANIYGQLWWCRKVFTLLGGGVWAWVAYNYRDLNRINNQLLVDIQKQNADLKHLLQGDGCHSPSRSPSLQLGSVDPETSGNNERAEVVTIGHNVLPVTNHYSLISNSSTGYESDSSKSSSSSSATDHTFVVDTEDDHSDTESMSTISGRLDRSSTPSLLGEIDFLRQSTPIRELMAAPACMCVDVVRRVGRPRGSRSTTPVTSPDAMRPGLSRYSLRSRSTVVDNPCVHTETPSAFKQKVKHLARIAQRNNRLVRTMQNREQQQGRGAAFFSSDDD</sequence>
<dbReference type="Proteomes" id="UP001209878">
    <property type="component" value="Unassembled WGS sequence"/>
</dbReference>
<evidence type="ECO:0000313" key="5">
    <source>
        <dbReference type="Proteomes" id="UP001209878"/>
    </source>
</evidence>
<keyword evidence="2" id="KW-0472">Membrane</keyword>
<evidence type="ECO:0000256" key="2">
    <source>
        <dbReference type="SAM" id="Phobius"/>
    </source>
</evidence>